<gene>
    <name evidence="9" type="primary">dppC_3</name>
    <name evidence="9" type="ORF">VQ7734_01798</name>
</gene>
<proteinExistence type="inferred from homology"/>
<dbReference type="GO" id="GO:0071916">
    <property type="term" value="F:dipeptide transmembrane transporter activity"/>
    <property type="evidence" value="ECO:0007669"/>
    <property type="project" value="TreeGrafter"/>
</dbReference>
<feature type="transmembrane region" description="Helical" evidence="7">
    <location>
        <begin position="12"/>
        <end position="32"/>
    </location>
</feature>
<keyword evidence="3" id="KW-1003">Cell membrane</keyword>
<feature type="domain" description="ABC transmembrane type-1" evidence="8">
    <location>
        <begin position="76"/>
        <end position="265"/>
    </location>
</feature>
<evidence type="ECO:0000256" key="7">
    <source>
        <dbReference type="RuleBase" id="RU363032"/>
    </source>
</evidence>
<evidence type="ECO:0000313" key="10">
    <source>
        <dbReference type="Proteomes" id="UP000184600"/>
    </source>
</evidence>
<sequence length="274" mass="30377">MIFHLRIFCAQLSRAQWGGIGMLCLLFMFVLFEKLLIQGSTSAQNLNLVFSAPVEGMPLGTDHLGRSNSARLADAILNSLMMAGLCVTTAVVTGLLTGVWAGWKGGWADRVLSVWVNIVMALPGLVIVLLFGAIFPGSFVLLFIAISITMWADFFRVIRSRTMIAVRSDAFESSRLFGFGPWYLFRRHIWPVMKNDVYTLSCFGAGNAVLALAALGFLYVGLKPPRAELGMMMVELFRYYHQAFWVLIQPIVVVSMIILSCHLLSQGKNSEELV</sequence>
<comment type="subcellular location">
    <subcellularLocation>
        <location evidence="1 7">Cell membrane</location>
        <topology evidence="1 7">Multi-pass membrane protein</topology>
    </subcellularLocation>
</comment>
<evidence type="ECO:0000256" key="2">
    <source>
        <dbReference type="ARBA" id="ARBA00022448"/>
    </source>
</evidence>
<dbReference type="STRING" id="1117707.VQ7734_01798"/>
<organism evidence="9 10">
    <name type="scientific">Vibrio quintilis</name>
    <dbReference type="NCBI Taxonomy" id="1117707"/>
    <lineage>
        <taxon>Bacteria</taxon>
        <taxon>Pseudomonadati</taxon>
        <taxon>Pseudomonadota</taxon>
        <taxon>Gammaproteobacteria</taxon>
        <taxon>Vibrionales</taxon>
        <taxon>Vibrionaceae</taxon>
        <taxon>Vibrio</taxon>
    </lineage>
</organism>
<evidence type="ECO:0000313" key="9">
    <source>
        <dbReference type="EMBL" id="SHO56035.1"/>
    </source>
</evidence>
<dbReference type="AlphaFoldDB" id="A0A1M7YTV3"/>
<dbReference type="RefSeq" id="WP_073581578.1">
    <property type="nucleotide sequence ID" value="NZ_AP024897.1"/>
</dbReference>
<keyword evidence="10" id="KW-1185">Reference proteome</keyword>
<dbReference type="InterPro" id="IPR035906">
    <property type="entry name" value="MetI-like_sf"/>
</dbReference>
<dbReference type="GO" id="GO:0005886">
    <property type="term" value="C:plasma membrane"/>
    <property type="evidence" value="ECO:0007669"/>
    <property type="project" value="UniProtKB-SubCell"/>
</dbReference>
<evidence type="ECO:0000256" key="6">
    <source>
        <dbReference type="ARBA" id="ARBA00023136"/>
    </source>
</evidence>
<evidence type="ECO:0000256" key="1">
    <source>
        <dbReference type="ARBA" id="ARBA00004651"/>
    </source>
</evidence>
<evidence type="ECO:0000256" key="5">
    <source>
        <dbReference type="ARBA" id="ARBA00022989"/>
    </source>
</evidence>
<dbReference type="SUPFAM" id="SSF161098">
    <property type="entry name" value="MetI-like"/>
    <property type="match status" value="1"/>
</dbReference>
<keyword evidence="2 7" id="KW-0813">Transport</keyword>
<dbReference type="CDD" id="cd06261">
    <property type="entry name" value="TM_PBP2"/>
    <property type="match status" value="1"/>
</dbReference>
<keyword evidence="4 7" id="KW-0812">Transmembrane</keyword>
<feature type="transmembrane region" description="Helical" evidence="7">
    <location>
        <begin position="140"/>
        <end position="158"/>
    </location>
</feature>
<reference evidence="10" key="1">
    <citation type="submission" date="2016-12" db="EMBL/GenBank/DDBJ databases">
        <authorList>
            <person name="Rodrigo-Torres L."/>
            <person name="Arahal R.D."/>
            <person name="Lucena T."/>
        </authorList>
    </citation>
    <scope>NUCLEOTIDE SEQUENCE [LARGE SCALE GENOMIC DNA]</scope>
</reference>
<dbReference type="OrthoDB" id="9783218at2"/>
<feature type="transmembrane region" description="Helical" evidence="7">
    <location>
        <begin position="197"/>
        <end position="222"/>
    </location>
</feature>
<dbReference type="InterPro" id="IPR050366">
    <property type="entry name" value="BP-dependent_transpt_permease"/>
</dbReference>
<comment type="similarity">
    <text evidence="7">Belongs to the binding-protein-dependent transport system permease family.</text>
</comment>
<name>A0A1M7YTV3_9VIBR</name>
<dbReference type="EMBL" id="FRFG01000019">
    <property type="protein sequence ID" value="SHO56035.1"/>
    <property type="molecule type" value="Genomic_DNA"/>
</dbReference>
<evidence type="ECO:0000256" key="4">
    <source>
        <dbReference type="ARBA" id="ARBA00022692"/>
    </source>
</evidence>
<accession>A0A1M7YTV3</accession>
<dbReference type="PANTHER" id="PTHR43386:SF1">
    <property type="entry name" value="D,D-DIPEPTIDE TRANSPORT SYSTEM PERMEASE PROTEIN DDPC-RELATED"/>
    <property type="match status" value="1"/>
</dbReference>
<dbReference type="InterPro" id="IPR000515">
    <property type="entry name" value="MetI-like"/>
</dbReference>
<dbReference type="Gene3D" id="1.10.3720.10">
    <property type="entry name" value="MetI-like"/>
    <property type="match status" value="1"/>
</dbReference>
<dbReference type="Pfam" id="PF00528">
    <property type="entry name" value="BPD_transp_1"/>
    <property type="match status" value="1"/>
</dbReference>
<dbReference type="Proteomes" id="UP000184600">
    <property type="component" value="Unassembled WGS sequence"/>
</dbReference>
<keyword evidence="5 7" id="KW-1133">Transmembrane helix</keyword>
<dbReference type="PANTHER" id="PTHR43386">
    <property type="entry name" value="OLIGOPEPTIDE TRANSPORT SYSTEM PERMEASE PROTEIN APPC"/>
    <property type="match status" value="1"/>
</dbReference>
<protein>
    <submittedName>
        <fullName evidence="9">Dipeptide transport system permease protein DppC</fullName>
    </submittedName>
</protein>
<dbReference type="PROSITE" id="PS50928">
    <property type="entry name" value="ABC_TM1"/>
    <property type="match status" value="1"/>
</dbReference>
<keyword evidence="6 7" id="KW-0472">Membrane</keyword>
<feature type="transmembrane region" description="Helical" evidence="7">
    <location>
        <begin position="114"/>
        <end position="134"/>
    </location>
</feature>
<evidence type="ECO:0000256" key="3">
    <source>
        <dbReference type="ARBA" id="ARBA00022475"/>
    </source>
</evidence>
<evidence type="ECO:0000259" key="8">
    <source>
        <dbReference type="PROSITE" id="PS50928"/>
    </source>
</evidence>
<feature type="transmembrane region" description="Helical" evidence="7">
    <location>
        <begin position="80"/>
        <end position="102"/>
    </location>
</feature>
<feature type="transmembrane region" description="Helical" evidence="7">
    <location>
        <begin position="242"/>
        <end position="264"/>
    </location>
</feature>